<dbReference type="InterPro" id="IPR008979">
    <property type="entry name" value="Galactose-bd-like_sf"/>
</dbReference>
<dbReference type="PANTHER" id="PTHR42732:SF1">
    <property type="entry name" value="BETA-MANNOSIDASE"/>
    <property type="match status" value="1"/>
</dbReference>
<comment type="similarity">
    <text evidence="1">Belongs to the glycosyl hydrolase 2 family.</text>
</comment>
<dbReference type="Pfam" id="PF02837">
    <property type="entry name" value="Glyco_hydro_2_N"/>
    <property type="match status" value="1"/>
</dbReference>
<evidence type="ECO:0000256" key="1">
    <source>
        <dbReference type="ARBA" id="ARBA00007401"/>
    </source>
</evidence>
<name>I2NDN0_STRPA</name>
<feature type="domain" description="Glycosyl hydrolases family 2 sugar binding" evidence="6">
    <location>
        <begin position="114"/>
        <end position="214"/>
    </location>
</feature>
<dbReference type="Pfam" id="PF16355">
    <property type="entry name" value="DUF4982"/>
    <property type="match status" value="1"/>
</dbReference>
<dbReference type="Gene3D" id="3.20.20.80">
    <property type="entry name" value="Glycosidases"/>
    <property type="match status" value="1"/>
</dbReference>
<dbReference type="GO" id="GO:0005975">
    <property type="term" value="P:carbohydrate metabolic process"/>
    <property type="evidence" value="ECO:0007669"/>
    <property type="project" value="InterPro"/>
</dbReference>
<dbReference type="Gene3D" id="2.60.40.10">
    <property type="entry name" value="Immunoglobulins"/>
    <property type="match status" value="3"/>
</dbReference>
<dbReference type="SUPFAM" id="SSF51445">
    <property type="entry name" value="(Trans)glycosidases"/>
    <property type="match status" value="1"/>
</dbReference>
<dbReference type="Gene3D" id="2.60.120.260">
    <property type="entry name" value="Galactose-binding domain-like"/>
    <property type="match status" value="1"/>
</dbReference>
<dbReference type="InterPro" id="IPR006103">
    <property type="entry name" value="Glyco_hydro_2_cat"/>
</dbReference>
<feature type="domain" description="Glycoside hydrolase family 2 immunoglobulin-like beta-sandwich" evidence="4">
    <location>
        <begin position="222"/>
        <end position="317"/>
    </location>
</feature>
<keyword evidence="2 9" id="KW-0378">Hydrolase</keyword>
<dbReference type="InterPro" id="IPR006104">
    <property type="entry name" value="Glyco_hydro_2_N"/>
</dbReference>
<feature type="domain" description="Glycoside hydrolase family 2" evidence="8">
    <location>
        <begin position="714"/>
        <end position="787"/>
    </location>
</feature>
<dbReference type="AlphaFoldDB" id="I2NDN0"/>
<dbReference type="PANTHER" id="PTHR42732">
    <property type="entry name" value="BETA-GALACTOSIDASE"/>
    <property type="match status" value="1"/>
</dbReference>
<feature type="domain" description="DUF4982" evidence="7">
    <location>
        <begin position="645"/>
        <end position="693"/>
    </location>
</feature>
<evidence type="ECO:0000259" key="4">
    <source>
        <dbReference type="Pfam" id="PF00703"/>
    </source>
</evidence>
<dbReference type="PRINTS" id="PR00132">
    <property type="entry name" value="GLHYDRLASE2"/>
</dbReference>
<dbReference type="EMBL" id="AJMV01000126">
    <property type="protein sequence ID" value="EIG23941.1"/>
    <property type="molecule type" value="Genomic_DNA"/>
</dbReference>
<dbReference type="Pfam" id="PF18565">
    <property type="entry name" value="Glyco_hydro2_C5"/>
    <property type="match status" value="1"/>
</dbReference>
<sequence length="797" mass="89507">MRKLQLLNDNWQFHLGELPIPPKKIAKKSYAFGGLTASLPMEGTDRLPISSGGEHFLRLIAQGDREIGLRNLCDTDLDSHIDEHWREVKLPHDWKVELPYENNPRNLMSGSKPDGVAYYRKRFNLDEEDIKKGNKILLQFEGIVGITDVWVNGAYLGRNHSAYSGFEYDLTELAYYSKEGTNTVLVRVDTTQGHEGWWYDGAGIYKNVCLLITPKLHLDADSFYIYTKSLTENEAVLGVEVSVVNDEDQSIFLAPKVKLSSQEITFEKQVIHSGQEAKFTTELVVEMPHLWSPEDPYLYQASASIGDDQVTKEYGIRTFHYDTKGFYLNGKSYQLRGVCEHQDFAGVGVALNQDIVDYKVKVMKDMGVNAWRSAHHFASNELLSACDRLGIILMNENRLPEASAWRIEDLKKNILRSRMHACLAFWSIGNEELVGNTEFGSRTVGKLVKIVKSLNYEALIVSAELLSPEGGVDEAYLRNFDILGVNYPEAGVMGNGAEIIHKNHPELPMMSTENASYFSTRGIYKDNADLCQCNNLGSMYSMILPGKRQPGEPGVGGTASPERVMEYMRTHTYMGGVFLWTAFDYFGEPSPFGWPGIGSQFGIADSCGFPKDYYYYYKAQWTKEPMVHIASHWNKEGLEISERGTVPIRVFSNAHSVELVVNGQSLGELELIDCQAEWDVVYEEGFLEVRAFDQHHKLLVSELVETSGKIAQVQQKILYEGKDTSLIALEAVDALGRLVPTAVDLIRIEDPAIRGLGNGDPADISADSKEEIHLFSGKALVIKEGKTEVIRIKKVEE</sequence>
<dbReference type="Pfam" id="PF02836">
    <property type="entry name" value="Glyco_hydro_2_C"/>
    <property type="match status" value="1"/>
</dbReference>
<keyword evidence="3" id="KW-0326">Glycosidase</keyword>
<dbReference type="Pfam" id="PF00703">
    <property type="entry name" value="Glyco_hydro_2"/>
    <property type="match status" value="1"/>
</dbReference>
<organism evidence="9 10">
    <name type="scientific">Streptococcus parasanguinis F0449</name>
    <dbReference type="NCBI Taxonomy" id="1095733"/>
    <lineage>
        <taxon>Bacteria</taxon>
        <taxon>Bacillati</taxon>
        <taxon>Bacillota</taxon>
        <taxon>Bacilli</taxon>
        <taxon>Lactobacillales</taxon>
        <taxon>Streptococcaceae</taxon>
        <taxon>Streptococcus</taxon>
    </lineage>
</organism>
<evidence type="ECO:0000256" key="3">
    <source>
        <dbReference type="ARBA" id="ARBA00023295"/>
    </source>
</evidence>
<evidence type="ECO:0000259" key="5">
    <source>
        <dbReference type="Pfam" id="PF02836"/>
    </source>
</evidence>
<feature type="domain" description="Glycoside hydrolase family 2 catalytic" evidence="5">
    <location>
        <begin position="324"/>
        <end position="399"/>
    </location>
</feature>
<dbReference type="InterPro" id="IPR040605">
    <property type="entry name" value="Glyco_hydro2_dom5"/>
</dbReference>
<evidence type="ECO:0000313" key="9">
    <source>
        <dbReference type="EMBL" id="EIG23941.1"/>
    </source>
</evidence>
<dbReference type="InterPro" id="IPR032311">
    <property type="entry name" value="DUF4982"/>
</dbReference>
<dbReference type="SUPFAM" id="SSF49785">
    <property type="entry name" value="Galactose-binding domain-like"/>
    <property type="match status" value="1"/>
</dbReference>
<dbReference type="GO" id="GO:0004553">
    <property type="term" value="F:hydrolase activity, hydrolyzing O-glycosyl compounds"/>
    <property type="evidence" value="ECO:0007669"/>
    <property type="project" value="InterPro"/>
</dbReference>
<protein>
    <submittedName>
        <fullName evidence="9">Glycosyl hydrolase family 2, sugar binding domain protein</fullName>
    </submittedName>
</protein>
<proteinExistence type="inferred from homology"/>
<evidence type="ECO:0000259" key="8">
    <source>
        <dbReference type="Pfam" id="PF18565"/>
    </source>
</evidence>
<evidence type="ECO:0000259" key="7">
    <source>
        <dbReference type="Pfam" id="PF16355"/>
    </source>
</evidence>
<accession>I2NDN0</accession>
<evidence type="ECO:0000259" key="6">
    <source>
        <dbReference type="Pfam" id="PF02837"/>
    </source>
</evidence>
<dbReference type="RefSeq" id="WP_003018693.1">
    <property type="nucleotide sequence ID" value="NZ_AJMV01000126.1"/>
</dbReference>
<dbReference type="Proteomes" id="UP000003357">
    <property type="component" value="Unassembled WGS sequence"/>
</dbReference>
<comment type="caution">
    <text evidence="9">The sequence shown here is derived from an EMBL/GenBank/DDBJ whole genome shotgun (WGS) entry which is preliminary data.</text>
</comment>
<reference evidence="9 10" key="1">
    <citation type="submission" date="2012-04" db="EMBL/GenBank/DDBJ databases">
        <authorList>
            <person name="Harkins D.M."/>
            <person name="Madupu R."/>
            <person name="Durkin A.S."/>
            <person name="Torralba M."/>
            <person name="Methe B."/>
            <person name="Sutton G.G."/>
            <person name="Nelson K.E."/>
        </authorList>
    </citation>
    <scope>NUCLEOTIDE SEQUENCE [LARGE SCALE GENOMIC DNA]</scope>
    <source>
        <strain evidence="9 10">F0449</strain>
    </source>
</reference>
<evidence type="ECO:0000313" key="10">
    <source>
        <dbReference type="Proteomes" id="UP000003357"/>
    </source>
</evidence>
<dbReference type="InterPro" id="IPR036156">
    <property type="entry name" value="Beta-gal/glucu_dom_sf"/>
</dbReference>
<gene>
    <name evidence="9" type="ORF">HMPREF9971_0254</name>
</gene>
<dbReference type="InterPro" id="IPR006101">
    <property type="entry name" value="Glyco_hydro_2"/>
</dbReference>
<dbReference type="InterPro" id="IPR051913">
    <property type="entry name" value="GH2_Domain-Containing"/>
</dbReference>
<dbReference type="PATRIC" id="fig|1095733.3.peg.1789"/>
<dbReference type="InterPro" id="IPR013783">
    <property type="entry name" value="Ig-like_fold"/>
</dbReference>
<evidence type="ECO:0000256" key="2">
    <source>
        <dbReference type="ARBA" id="ARBA00022801"/>
    </source>
</evidence>
<dbReference type="SUPFAM" id="SSF49303">
    <property type="entry name" value="beta-Galactosidase/glucuronidase domain"/>
    <property type="match status" value="1"/>
</dbReference>
<dbReference type="InterPro" id="IPR017853">
    <property type="entry name" value="GH"/>
</dbReference>
<dbReference type="InterPro" id="IPR006102">
    <property type="entry name" value="Ig-like_GH2"/>
</dbReference>